<accession>A0ABS9BM05</accession>
<feature type="compositionally biased region" description="Low complexity" evidence="1">
    <location>
        <begin position="52"/>
        <end position="68"/>
    </location>
</feature>
<feature type="chain" id="PRO_5045758641" description="Secreted protein" evidence="2">
    <location>
        <begin position="22"/>
        <end position="68"/>
    </location>
</feature>
<evidence type="ECO:0008006" key="5">
    <source>
        <dbReference type="Google" id="ProtNLM"/>
    </source>
</evidence>
<organism evidence="3 4">
    <name type="scientific">Flavihumibacter fluminis</name>
    <dbReference type="NCBI Taxonomy" id="2909236"/>
    <lineage>
        <taxon>Bacteria</taxon>
        <taxon>Pseudomonadati</taxon>
        <taxon>Bacteroidota</taxon>
        <taxon>Chitinophagia</taxon>
        <taxon>Chitinophagales</taxon>
        <taxon>Chitinophagaceae</taxon>
        <taxon>Flavihumibacter</taxon>
    </lineage>
</organism>
<evidence type="ECO:0000313" key="4">
    <source>
        <dbReference type="Proteomes" id="UP001200145"/>
    </source>
</evidence>
<feature type="compositionally biased region" description="Polar residues" evidence="1">
    <location>
        <begin position="32"/>
        <end position="41"/>
    </location>
</feature>
<keyword evidence="2" id="KW-0732">Signal</keyword>
<comment type="caution">
    <text evidence="3">The sequence shown here is derived from an EMBL/GenBank/DDBJ whole genome shotgun (WGS) entry which is preliminary data.</text>
</comment>
<proteinExistence type="predicted"/>
<reference evidence="3 4" key="1">
    <citation type="submission" date="2022-01" db="EMBL/GenBank/DDBJ databases">
        <title>Flavihumibacter sp. nov., isolated from sediment of a river.</title>
        <authorList>
            <person name="Liu H."/>
        </authorList>
    </citation>
    <scope>NUCLEOTIDE SEQUENCE [LARGE SCALE GENOMIC DNA]</scope>
    <source>
        <strain evidence="3 4">RY-1</strain>
    </source>
</reference>
<feature type="signal peptide" evidence="2">
    <location>
        <begin position="1"/>
        <end position="21"/>
    </location>
</feature>
<name>A0ABS9BM05_9BACT</name>
<dbReference type="RefSeq" id="WP_234867456.1">
    <property type="nucleotide sequence ID" value="NZ_JAKEVY010000004.1"/>
</dbReference>
<protein>
    <recommendedName>
        <fullName evidence="5">Secreted protein</fullName>
    </recommendedName>
</protein>
<keyword evidence="4" id="KW-1185">Reference proteome</keyword>
<gene>
    <name evidence="3" type="ORF">L0U88_17040</name>
</gene>
<dbReference type="EMBL" id="JAKEVY010000004">
    <property type="protein sequence ID" value="MCF1716350.1"/>
    <property type="molecule type" value="Genomic_DNA"/>
</dbReference>
<evidence type="ECO:0000256" key="1">
    <source>
        <dbReference type="SAM" id="MobiDB-lite"/>
    </source>
</evidence>
<evidence type="ECO:0000256" key="2">
    <source>
        <dbReference type="SAM" id="SignalP"/>
    </source>
</evidence>
<evidence type="ECO:0000313" key="3">
    <source>
        <dbReference type="EMBL" id="MCF1716350.1"/>
    </source>
</evidence>
<feature type="region of interest" description="Disordered" evidence="1">
    <location>
        <begin position="23"/>
        <end position="68"/>
    </location>
</feature>
<dbReference type="Proteomes" id="UP001200145">
    <property type="component" value="Unassembled WGS sequence"/>
</dbReference>
<dbReference type="PROSITE" id="PS51257">
    <property type="entry name" value="PROKAR_LIPOPROTEIN"/>
    <property type="match status" value="1"/>
</dbReference>
<sequence length="68" mass="7251">MKQICILLSAAFLFACGNAEQHDSDDVMVNPEDTSFTSYPPGNTPVPPTVETAADSTRSAADSLNRPH</sequence>